<gene>
    <name evidence="2" type="ORF">FD754_009790</name>
</gene>
<evidence type="ECO:0000313" key="3">
    <source>
        <dbReference type="Proteomes" id="UP000326458"/>
    </source>
</evidence>
<proteinExistence type="predicted"/>
<dbReference type="GO" id="GO:0000729">
    <property type="term" value="P:DNA double-strand break processing"/>
    <property type="evidence" value="ECO:0007669"/>
    <property type="project" value="TreeGrafter"/>
</dbReference>
<dbReference type="GO" id="GO:0000014">
    <property type="term" value="F:single-stranded DNA endodeoxyribonuclease activity"/>
    <property type="evidence" value="ECO:0007669"/>
    <property type="project" value="TreeGrafter"/>
</dbReference>
<name>A0A5N3WVV6_MUNMU</name>
<dbReference type="GO" id="GO:0015074">
    <property type="term" value="P:DNA integration"/>
    <property type="evidence" value="ECO:0007669"/>
    <property type="project" value="TreeGrafter"/>
</dbReference>
<dbReference type="GO" id="GO:0044774">
    <property type="term" value="P:mitotic DNA integrity checkpoint signaling"/>
    <property type="evidence" value="ECO:0007669"/>
    <property type="project" value="TreeGrafter"/>
</dbReference>
<accession>A0A5N3WVV6</accession>
<dbReference type="GO" id="GO:0003690">
    <property type="term" value="F:double-stranded DNA binding"/>
    <property type="evidence" value="ECO:0007669"/>
    <property type="project" value="TreeGrafter"/>
</dbReference>
<comment type="caution">
    <text evidence="2">The sequence shown here is derived from an EMBL/GenBank/DDBJ whole genome shotgun (WGS) entry which is preliminary data.</text>
</comment>
<dbReference type="GO" id="GO:0005634">
    <property type="term" value="C:nucleus"/>
    <property type="evidence" value="ECO:0007669"/>
    <property type="project" value="TreeGrafter"/>
</dbReference>
<dbReference type="InterPro" id="IPR052709">
    <property type="entry name" value="Transposase-MT_Hybrid"/>
</dbReference>
<dbReference type="GO" id="GO:0046975">
    <property type="term" value="F:histone H3K36 methyltransferase activity"/>
    <property type="evidence" value="ECO:0007669"/>
    <property type="project" value="TreeGrafter"/>
</dbReference>
<dbReference type="GO" id="GO:0042800">
    <property type="term" value="F:histone H3K4 methyltransferase activity"/>
    <property type="evidence" value="ECO:0007669"/>
    <property type="project" value="TreeGrafter"/>
</dbReference>
<sequence>MMLDKKQIRAIFLFEFKMGHKAAETTCNFNNAFGPGSANKRTVQWWFKKFCKGNESPEDEEHSGWLLEGDNDQLRGSLKLILLELCKRSLKNSTLMNGHSAFEANWKGEKAHDVFLILHKNNKPFINRIVSRDKKWILSADQ</sequence>
<keyword evidence="3" id="KW-1185">Reference proteome</keyword>
<evidence type="ECO:0000313" key="2">
    <source>
        <dbReference type="EMBL" id="KAB0365634.1"/>
    </source>
</evidence>
<dbReference type="GO" id="GO:0006303">
    <property type="term" value="P:double-strand break repair via nonhomologous end joining"/>
    <property type="evidence" value="ECO:0007669"/>
    <property type="project" value="TreeGrafter"/>
</dbReference>
<dbReference type="EMBL" id="VCEA01000001">
    <property type="protein sequence ID" value="KAB0365634.1"/>
    <property type="molecule type" value="Genomic_DNA"/>
</dbReference>
<protein>
    <recommendedName>
        <fullName evidence="1">Mos1 transposase HTH domain-containing protein</fullName>
    </recommendedName>
</protein>
<dbReference type="GO" id="GO:0044547">
    <property type="term" value="F:DNA topoisomerase binding"/>
    <property type="evidence" value="ECO:0007669"/>
    <property type="project" value="TreeGrafter"/>
</dbReference>
<organism evidence="2 3">
    <name type="scientific">Muntiacus muntjak</name>
    <name type="common">Barking deer</name>
    <name type="synonym">Indian muntjac</name>
    <dbReference type="NCBI Taxonomy" id="9888"/>
    <lineage>
        <taxon>Eukaryota</taxon>
        <taxon>Metazoa</taxon>
        <taxon>Chordata</taxon>
        <taxon>Craniata</taxon>
        <taxon>Vertebrata</taxon>
        <taxon>Euteleostomi</taxon>
        <taxon>Mammalia</taxon>
        <taxon>Eutheria</taxon>
        <taxon>Laurasiatheria</taxon>
        <taxon>Artiodactyla</taxon>
        <taxon>Ruminantia</taxon>
        <taxon>Pecora</taxon>
        <taxon>Cervidae</taxon>
        <taxon>Muntiacinae</taxon>
        <taxon>Muntiacus</taxon>
    </lineage>
</organism>
<feature type="domain" description="Mos1 transposase HTH" evidence="1">
    <location>
        <begin position="5"/>
        <end position="54"/>
    </location>
</feature>
<dbReference type="PANTHER" id="PTHR46060">
    <property type="entry name" value="MARINER MOS1 TRANSPOSASE-LIKE PROTEIN"/>
    <property type="match status" value="1"/>
</dbReference>
<evidence type="ECO:0000259" key="1">
    <source>
        <dbReference type="Pfam" id="PF17906"/>
    </source>
</evidence>
<dbReference type="GO" id="GO:0003697">
    <property type="term" value="F:single-stranded DNA binding"/>
    <property type="evidence" value="ECO:0007669"/>
    <property type="project" value="TreeGrafter"/>
</dbReference>
<dbReference type="InterPro" id="IPR041426">
    <property type="entry name" value="Mos1_HTH"/>
</dbReference>
<dbReference type="PANTHER" id="PTHR46060:SF2">
    <property type="entry name" value="HISTONE-LYSINE N-METHYLTRANSFERASE SETMAR"/>
    <property type="match status" value="1"/>
</dbReference>
<dbReference type="AlphaFoldDB" id="A0A5N3WVV6"/>
<dbReference type="Gene3D" id="1.10.10.1450">
    <property type="match status" value="1"/>
</dbReference>
<dbReference type="Pfam" id="PF17906">
    <property type="entry name" value="HTH_48"/>
    <property type="match status" value="1"/>
</dbReference>
<reference evidence="2 3" key="1">
    <citation type="submission" date="2019-06" db="EMBL/GenBank/DDBJ databases">
        <title>Discovery of a novel chromosome fission-fusion reversal in muntjac.</title>
        <authorList>
            <person name="Mudd A.B."/>
            <person name="Bredeson J.V."/>
            <person name="Baum R."/>
            <person name="Hockemeyer D."/>
            <person name="Rokhsar D.S."/>
        </authorList>
    </citation>
    <scope>NUCLEOTIDE SEQUENCE [LARGE SCALE GENOMIC DNA]</scope>
    <source>
        <strain evidence="2">UTSW_UCB_Mm</strain>
        <tissue evidence="2">Fibroblast cell line</tissue>
    </source>
</reference>
<dbReference type="GO" id="GO:0031297">
    <property type="term" value="P:replication fork processing"/>
    <property type="evidence" value="ECO:0007669"/>
    <property type="project" value="TreeGrafter"/>
</dbReference>
<dbReference type="Proteomes" id="UP000326458">
    <property type="component" value="Unassembled WGS sequence"/>
</dbReference>
<dbReference type="GO" id="GO:0035861">
    <property type="term" value="C:site of double-strand break"/>
    <property type="evidence" value="ECO:0007669"/>
    <property type="project" value="TreeGrafter"/>
</dbReference>
<dbReference type="GO" id="GO:0000793">
    <property type="term" value="C:condensed chromosome"/>
    <property type="evidence" value="ECO:0007669"/>
    <property type="project" value="TreeGrafter"/>
</dbReference>